<dbReference type="Gene3D" id="1.10.510.10">
    <property type="entry name" value="Transferase(Phosphotransferase) domain 1"/>
    <property type="match status" value="2"/>
</dbReference>
<feature type="region of interest" description="Disordered" evidence="2">
    <location>
        <begin position="1918"/>
        <end position="1978"/>
    </location>
</feature>
<feature type="compositionally biased region" description="Basic and acidic residues" evidence="2">
    <location>
        <begin position="1920"/>
        <end position="1946"/>
    </location>
</feature>
<feature type="region of interest" description="Disordered" evidence="2">
    <location>
        <begin position="68"/>
        <end position="87"/>
    </location>
</feature>
<feature type="compositionally biased region" description="Polar residues" evidence="2">
    <location>
        <begin position="1959"/>
        <end position="1970"/>
    </location>
</feature>
<feature type="region of interest" description="Disordered" evidence="2">
    <location>
        <begin position="1"/>
        <end position="27"/>
    </location>
</feature>
<reference evidence="4 5" key="1">
    <citation type="submission" date="2024-10" db="EMBL/GenBank/DDBJ databases">
        <title>Updated reference genomes for cyclostephanoid diatoms.</title>
        <authorList>
            <person name="Roberts W.R."/>
            <person name="Alverson A.J."/>
        </authorList>
    </citation>
    <scope>NUCLEOTIDE SEQUENCE [LARGE SCALE GENOMIC DNA]</scope>
    <source>
        <strain evidence="4 5">AJA276-08</strain>
    </source>
</reference>
<evidence type="ECO:0000256" key="1">
    <source>
        <dbReference type="PROSITE-ProRule" id="PRU00023"/>
    </source>
</evidence>
<dbReference type="PROSITE" id="PS50297">
    <property type="entry name" value="ANK_REP_REGION"/>
    <property type="match status" value="1"/>
</dbReference>
<dbReference type="PROSITE" id="PS50011">
    <property type="entry name" value="PROTEIN_KINASE_DOM"/>
    <property type="match status" value="1"/>
</dbReference>
<dbReference type="InterPro" id="IPR002110">
    <property type="entry name" value="Ankyrin_rpt"/>
</dbReference>
<dbReference type="InterPro" id="IPR011009">
    <property type="entry name" value="Kinase-like_dom_sf"/>
</dbReference>
<name>A0ABD3NZV2_9STRA</name>
<proteinExistence type="predicted"/>
<organism evidence="4 5">
    <name type="scientific">Stephanodiscus triporus</name>
    <dbReference type="NCBI Taxonomy" id="2934178"/>
    <lineage>
        <taxon>Eukaryota</taxon>
        <taxon>Sar</taxon>
        <taxon>Stramenopiles</taxon>
        <taxon>Ochrophyta</taxon>
        <taxon>Bacillariophyta</taxon>
        <taxon>Coscinodiscophyceae</taxon>
        <taxon>Thalassiosirophycidae</taxon>
        <taxon>Stephanodiscales</taxon>
        <taxon>Stephanodiscaceae</taxon>
        <taxon>Stephanodiscus</taxon>
    </lineage>
</organism>
<dbReference type="InterPro" id="IPR036770">
    <property type="entry name" value="Ankyrin_rpt-contain_sf"/>
</dbReference>
<gene>
    <name evidence="4" type="ORF">ACHAW5_010742</name>
</gene>
<feature type="repeat" description="ANK" evidence="1">
    <location>
        <begin position="639"/>
        <end position="666"/>
    </location>
</feature>
<dbReference type="SMART" id="SM00220">
    <property type="entry name" value="S_TKc"/>
    <property type="match status" value="1"/>
</dbReference>
<dbReference type="InterPro" id="IPR000719">
    <property type="entry name" value="Prot_kinase_dom"/>
</dbReference>
<keyword evidence="5" id="KW-1185">Reference proteome</keyword>
<comment type="caution">
    <text evidence="4">The sequence shown here is derived from an EMBL/GenBank/DDBJ whole genome shotgun (WGS) entry which is preliminary data.</text>
</comment>
<evidence type="ECO:0000259" key="3">
    <source>
        <dbReference type="PROSITE" id="PS50011"/>
    </source>
</evidence>
<evidence type="ECO:0000313" key="4">
    <source>
        <dbReference type="EMBL" id="KAL3780907.1"/>
    </source>
</evidence>
<sequence length="2033" mass="225020">MDASDEDDESGGGGNSDNGRDENRRSYQNRGAISALLEPLVAAANDADVNRDEAARLACAATGSSGVAPAAAKDAREGGGNDDVDDDDINSAMLSSLKNSIYNMSVRSLDAATSSPTTILLPLHIAALHGVSHEILEGLCHAYPEGVATPMIVSPSHQKQLPIELFEEGLAGCEVRNATNDVNFLSLSADYFSRSDLLFSYFPEAVSSSSSRATYFIDKARLARFELLIRSEARHPPDSNGLLSDMAGSVWLFICRSTSSSGAKPRKSSAALPNFYALIGRILSGLDPHSVQRLHYVRTTSIPDGVLVPPLGNGRTVLEEARERSSNGSMVHMLKENFFHSSVLSYLDFRDALSYSATCRRSWTRGVRLLEEGGEGSSKNGIETMDRKGSWKLSEDCSQLDTPLQGKERARKLSRLWQKLELPFVTSCTHTVFISCNITYQSWDEKSTCVGGGLLVVGEDVITNGRSGTVVASDPVKAATARGDGKHPPYSPRVCVSFNHSPGRSYTLWYYGSEGHTLTISNLAIRQLVYACDYNGHNPLHVLLSEGDNPSNIAYQIGALVAAGFGSNLPIHYALKVGVLERTLRCLIEAIPAALLDIDGDRRTPLHVAFDGSRMPYLGIVQALLTSPGVNASQLKDSRGKLPIHIAAERGAGEALLRVLVDAYADGCYRLTDDGDLPLHLLVRSGSATQVTVELLIRPIIYNPTICSYPGSLGINLPLHSLLTSYSEGANIKRQLVRPDPTTKSEEKQGKKDAKYALEIFEEGRGSCMKSNVGAQSALGEADFNLRSDLIFVHNPNVPKSSQPYFTIYFRDEKDRIERLAAVIKREASQCSQKVNNGESAKLTEMAQLAWCWMCTNDHYTEVIKNITQNLSIDAVRFLASTENPKSEPITNTPIKDCSTPKCSLILKSRLSFLGRYIFDHESSPLHKSESCVILRAKDIGAMESYISIQSLLEAPDPDIDDYSHGCGSVYGITGDTIEIDRFIHFARKIGLSQSEAIAEIEKLLLDSCTSESMPNLKESGVKKSLFNDFCREHSIDAKGCRSVVVKFMKSKHSFELEKQCREILCESGKSYHIVPILNQFSFGSSDEGNSNDFTRGLFEVGPPLIDLSGMRFGVVMPCANGDLRDIFYREGISSSSLCVISQSVGESLRALHKQGITHGNLQLSKVLRFGRQMVLSDFGSAIFLKTIGGINAIGGSSTKLCSSILPPEMIAKIELSNRESYNRFMKYWSHVEADAKYLRALTPHERDSISHYVMSCKSSSATHNNKTELKGWKSNIASLLESIRFEDLPPFLAKCNTYGQFIEVWERMCENFNIWEYTLHPRHSDDQCAYMLKCFENRIGSPQRDVSLLPYKLVPPSEKVDVWIFGIFIYELCSGGNPFHSGYRGDLRGADSFSRLYEWNRSTAEKNVRENVQDPLAQDLLCQILLPADERLPTISAVLKHPFFSPKSQEAERLLEKHEEMQLLRDNTVTVRKVNKSLSLILDDSIEKYCKIAFATDQIAFPCCLMVLPYALNLNASSNRPLISSNPKLISLAVRLGKCLLGINKATARMSFWLRMGVKMRGQDSIAFKSQMQGWLIRAQAEPCVSIAMEIVSALECESKYAMICNEVLAYDGSVSKAKSYMRDPIRAARREIKQHSDDLTDLYQSISYLYLVDEVTMHPSCAFGRSKGSVYPIQLEPNPKQIVNVLLPFMNIVVMKALARNGFDGLASLLGLPPNLGIHESWRSFEPGLLHSMKNSASIEEFVSLQRIIRNDDHVSRDDASQSYHSGSSALHDGAGNFSLSSLCLIDFDLSPGDPAIAGIPMELLEFLFRERDPDRQFGKLKRVTSASQSKSLGLWTSVEAIRQMQSMVELAELEGRLTELKLSLDQAEVAAVEYANLLRIRRMMEKKINVNGAALSLGEGVFSADVYNDSSEISPIKGKEEAHPHSRKPPVHEQQPKYEDMREQVPMQDLGDHRGNSSVSTESSLGISTHGMPRTMTTPHQGEIVEIFNHRMPHQTPSTVQNQTTDADEAGLRKKMRKSKRRFRPWFTAC</sequence>
<dbReference type="EMBL" id="JALLAZ020001092">
    <property type="protein sequence ID" value="KAL3780907.1"/>
    <property type="molecule type" value="Genomic_DNA"/>
</dbReference>
<protein>
    <recommendedName>
        <fullName evidence="3">Protein kinase domain-containing protein</fullName>
    </recommendedName>
</protein>
<feature type="domain" description="Protein kinase" evidence="3">
    <location>
        <begin position="984"/>
        <end position="1445"/>
    </location>
</feature>
<evidence type="ECO:0000313" key="5">
    <source>
        <dbReference type="Proteomes" id="UP001530315"/>
    </source>
</evidence>
<accession>A0ABD3NZV2</accession>
<feature type="compositionally biased region" description="Acidic residues" evidence="2">
    <location>
        <begin position="1"/>
        <end position="10"/>
    </location>
</feature>
<dbReference type="SUPFAM" id="SSF48403">
    <property type="entry name" value="Ankyrin repeat"/>
    <property type="match status" value="1"/>
</dbReference>
<dbReference type="Proteomes" id="UP001530315">
    <property type="component" value="Unassembled WGS sequence"/>
</dbReference>
<evidence type="ECO:0000256" key="2">
    <source>
        <dbReference type="SAM" id="MobiDB-lite"/>
    </source>
</evidence>
<keyword evidence="1" id="KW-0040">ANK repeat</keyword>
<dbReference type="PROSITE" id="PS50088">
    <property type="entry name" value="ANK_REPEAT"/>
    <property type="match status" value="1"/>
</dbReference>
<dbReference type="SUPFAM" id="SSF56112">
    <property type="entry name" value="Protein kinase-like (PK-like)"/>
    <property type="match status" value="1"/>
</dbReference>
<dbReference type="Gene3D" id="1.25.40.20">
    <property type="entry name" value="Ankyrin repeat-containing domain"/>
    <property type="match status" value="1"/>
</dbReference>
<dbReference type="PANTHER" id="PTHR44167">
    <property type="entry name" value="OVARIAN-SPECIFIC SERINE/THREONINE-PROTEIN KINASE LOK-RELATED"/>
    <property type="match status" value="1"/>
</dbReference>
<dbReference type="PANTHER" id="PTHR44167:SF24">
    <property type="entry name" value="SERINE_THREONINE-PROTEIN KINASE CHK2"/>
    <property type="match status" value="1"/>
</dbReference>